<dbReference type="GO" id="GO:0006099">
    <property type="term" value="P:tricarboxylic acid cycle"/>
    <property type="evidence" value="ECO:0007669"/>
    <property type="project" value="UniProtKB-KW"/>
</dbReference>
<name>A0A0C9X3R9_9AGAR</name>
<evidence type="ECO:0000256" key="3">
    <source>
        <dbReference type="ARBA" id="ARBA00022630"/>
    </source>
</evidence>
<dbReference type="FunFam" id="4.10.80.40:FF:000002">
    <property type="entry name" value="Succinate dehydrogenase [ubiquinone] flavoprotein subunit, mitochondrial"/>
    <property type="match status" value="1"/>
</dbReference>
<dbReference type="SUPFAM" id="SSF46977">
    <property type="entry name" value="Succinate dehydrogenase/fumarate reductase flavoprotein C-terminal domain"/>
    <property type="match status" value="1"/>
</dbReference>
<gene>
    <name evidence="7" type="ORF">K443DRAFT_8235</name>
</gene>
<evidence type="ECO:0000259" key="6">
    <source>
        <dbReference type="Pfam" id="PF02910"/>
    </source>
</evidence>
<dbReference type="Gene3D" id="1.20.58.100">
    <property type="entry name" value="Fumarate reductase/succinate dehydrogenase flavoprotein-like, C-terminal domain"/>
    <property type="match status" value="1"/>
</dbReference>
<evidence type="ECO:0000256" key="1">
    <source>
        <dbReference type="ARBA" id="ARBA00005163"/>
    </source>
</evidence>
<dbReference type="InterPro" id="IPR015939">
    <property type="entry name" value="Fum_Rdtase/Succ_DH_flav-like_C"/>
</dbReference>
<dbReference type="OrthoDB" id="71672at2759"/>
<reference evidence="8" key="2">
    <citation type="submission" date="2015-01" db="EMBL/GenBank/DDBJ databases">
        <title>Evolutionary Origins and Diversification of the Mycorrhizal Mutualists.</title>
        <authorList>
            <consortium name="DOE Joint Genome Institute"/>
            <consortium name="Mycorrhizal Genomics Consortium"/>
            <person name="Kohler A."/>
            <person name="Kuo A."/>
            <person name="Nagy L.G."/>
            <person name="Floudas D."/>
            <person name="Copeland A."/>
            <person name="Barry K.W."/>
            <person name="Cichocki N."/>
            <person name="Veneault-Fourrey C."/>
            <person name="LaButti K."/>
            <person name="Lindquist E.A."/>
            <person name="Lipzen A."/>
            <person name="Lundell T."/>
            <person name="Morin E."/>
            <person name="Murat C."/>
            <person name="Riley R."/>
            <person name="Ohm R."/>
            <person name="Sun H."/>
            <person name="Tunlid A."/>
            <person name="Henrissat B."/>
            <person name="Grigoriev I.V."/>
            <person name="Hibbett D.S."/>
            <person name="Martin F."/>
        </authorList>
    </citation>
    <scope>NUCLEOTIDE SEQUENCE [LARGE SCALE GENOMIC DNA]</scope>
    <source>
        <strain evidence="8">LaAM-08-1</strain>
    </source>
</reference>
<dbReference type="InterPro" id="IPR003953">
    <property type="entry name" value="FAD-dep_OxRdtase_2_FAD-bd"/>
</dbReference>
<dbReference type="Pfam" id="PF00890">
    <property type="entry name" value="FAD_binding_2"/>
    <property type="match status" value="1"/>
</dbReference>
<dbReference type="Proteomes" id="UP000054477">
    <property type="component" value="Unassembled WGS sequence"/>
</dbReference>
<keyword evidence="4" id="KW-0560">Oxidoreductase</keyword>
<dbReference type="Pfam" id="PF02910">
    <property type="entry name" value="Succ_DH_flav_C"/>
    <property type="match status" value="1"/>
</dbReference>
<dbReference type="SUPFAM" id="SSF51905">
    <property type="entry name" value="FAD/NAD(P)-binding domain"/>
    <property type="match status" value="1"/>
</dbReference>
<reference evidence="7 8" key="1">
    <citation type="submission" date="2014-04" db="EMBL/GenBank/DDBJ databases">
        <authorList>
            <consortium name="DOE Joint Genome Institute"/>
            <person name="Kuo A."/>
            <person name="Kohler A."/>
            <person name="Nagy L.G."/>
            <person name="Floudas D."/>
            <person name="Copeland A."/>
            <person name="Barry K.W."/>
            <person name="Cichocki N."/>
            <person name="Veneault-Fourrey C."/>
            <person name="LaButti K."/>
            <person name="Lindquist E.A."/>
            <person name="Lipzen A."/>
            <person name="Lundell T."/>
            <person name="Morin E."/>
            <person name="Murat C."/>
            <person name="Sun H."/>
            <person name="Tunlid A."/>
            <person name="Henrissat B."/>
            <person name="Grigoriev I.V."/>
            <person name="Hibbett D.S."/>
            <person name="Martin F."/>
            <person name="Nordberg H.P."/>
            <person name="Cantor M.N."/>
            <person name="Hua S.X."/>
        </authorList>
    </citation>
    <scope>NUCLEOTIDE SEQUENCE [LARGE SCALE GENOMIC DNA]</scope>
    <source>
        <strain evidence="7 8">LaAM-08-1</strain>
    </source>
</reference>
<dbReference type="PANTHER" id="PTHR11632">
    <property type="entry name" value="SUCCINATE DEHYDROGENASE 2 FLAVOPROTEIN SUBUNIT"/>
    <property type="match status" value="1"/>
</dbReference>
<protein>
    <recommendedName>
        <fullName evidence="9">L-aspartate oxidase</fullName>
    </recommendedName>
</protein>
<evidence type="ECO:0000256" key="2">
    <source>
        <dbReference type="ARBA" id="ARBA00022532"/>
    </source>
</evidence>
<dbReference type="PANTHER" id="PTHR11632:SF51">
    <property type="entry name" value="SUCCINATE DEHYDROGENASE [UBIQUINONE] FLAVOPROTEIN SUBUNIT, MITOCHONDRIAL"/>
    <property type="match status" value="1"/>
</dbReference>
<proteinExistence type="predicted"/>
<keyword evidence="8" id="KW-1185">Reference proteome</keyword>
<evidence type="ECO:0008006" key="9">
    <source>
        <dbReference type="Google" id="ProtNLM"/>
    </source>
</evidence>
<dbReference type="GO" id="GO:0050660">
    <property type="term" value="F:flavin adenine dinucleotide binding"/>
    <property type="evidence" value="ECO:0007669"/>
    <property type="project" value="TreeGrafter"/>
</dbReference>
<dbReference type="STRING" id="1095629.A0A0C9X3R9"/>
<evidence type="ECO:0000313" key="8">
    <source>
        <dbReference type="Proteomes" id="UP000054477"/>
    </source>
</evidence>
<keyword evidence="3" id="KW-0285">Flavoprotein</keyword>
<dbReference type="GO" id="GO:0006121">
    <property type="term" value="P:mitochondrial electron transport, succinate to ubiquinone"/>
    <property type="evidence" value="ECO:0007669"/>
    <property type="project" value="TreeGrafter"/>
</dbReference>
<evidence type="ECO:0000259" key="5">
    <source>
        <dbReference type="Pfam" id="PF00890"/>
    </source>
</evidence>
<dbReference type="GO" id="GO:0009055">
    <property type="term" value="F:electron transfer activity"/>
    <property type="evidence" value="ECO:0007669"/>
    <property type="project" value="TreeGrafter"/>
</dbReference>
<organism evidence="7 8">
    <name type="scientific">Laccaria amethystina LaAM-08-1</name>
    <dbReference type="NCBI Taxonomy" id="1095629"/>
    <lineage>
        <taxon>Eukaryota</taxon>
        <taxon>Fungi</taxon>
        <taxon>Dikarya</taxon>
        <taxon>Basidiomycota</taxon>
        <taxon>Agaricomycotina</taxon>
        <taxon>Agaricomycetes</taxon>
        <taxon>Agaricomycetidae</taxon>
        <taxon>Agaricales</taxon>
        <taxon>Agaricineae</taxon>
        <taxon>Hydnangiaceae</taxon>
        <taxon>Laccaria</taxon>
    </lineage>
</organism>
<dbReference type="GO" id="GO:0008177">
    <property type="term" value="F:succinate dehydrogenase (quinone) activity"/>
    <property type="evidence" value="ECO:0007669"/>
    <property type="project" value="TreeGrafter"/>
</dbReference>
<dbReference type="Gene3D" id="3.50.50.60">
    <property type="entry name" value="FAD/NAD(P)-binding domain"/>
    <property type="match status" value="2"/>
</dbReference>
<dbReference type="HOGENOM" id="CLU_824026_0_0_1"/>
<dbReference type="GO" id="GO:0005739">
    <property type="term" value="C:mitochondrion"/>
    <property type="evidence" value="ECO:0007669"/>
    <property type="project" value="GOC"/>
</dbReference>
<feature type="domain" description="Fumarate reductase/succinate dehydrogenase flavoprotein-like C-terminal" evidence="6">
    <location>
        <begin position="228"/>
        <end position="319"/>
    </location>
</feature>
<sequence length="337" mass="36788">MFRKALARALPRSSRASHPSPSVAKLVAANPAKAEEVESWSLGKYPLIEHKVDAVIVGADGAELREAFGLAEAGSKTACITKLFPPGITLSLLSGWYPYQIHRPLTIDKDDNDKIVPGLYAAGEAACVSVHSANRLGANSLLDIVVFGRAVAHHIRDTLTPGKPHKAIPEEAGIESIESLDKIRRSDGPEPTAKIRLDVQKAMLLSSGPKELSTKVSRRFAPSMKTLILNVGTKDRSVIWDADLVEVPELRNILQCAIQTITSAAAHKESRGAHAREDFPDRDDENWMKHTLSFQHDVNSSAVELKYRKVIDTTLDEARVQARASVQTCVSDDNSIR</sequence>
<dbReference type="AlphaFoldDB" id="A0A0C9X3R9"/>
<dbReference type="EMBL" id="KN838642">
    <property type="protein sequence ID" value="KIJ99670.1"/>
    <property type="molecule type" value="Genomic_DNA"/>
</dbReference>
<dbReference type="InterPro" id="IPR037099">
    <property type="entry name" value="Fum_R/Succ_DH_flav-like_C_sf"/>
</dbReference>
<evidence type="ECO:0000256" key="4">
    <source>
        <dbReference type="ARBA" id="ARBA00023002"/>
    </source>
</evidence>
<feature type="domain" description="FAD-dependent oxidoreductase 2 FAD-binding" evidence="5">
    <location>
        <begin position="110"/>
        <end position="141"/>
    </location>
</feature>
<dbReference type="InterPro" id="IPR036188">
    <property type="entry name" value="FAD/NAD-bd_sf"/>
</dbReference>
<evidence type="ECO:0000313" key="7">
    <source>
        <dbReference type="EMBL" id="KIJ99670.1"/>
    </source>
</evidence>
<keyword evidence="2" id="KW-0816">Tricarboxylic acid cycle</keyword>
<comment type="pathway">
    <text evidence="1">Carbohydrate metabolism; tricarboxylic acid cycle.</text>
</comment>
<accession>A0A0C9X3R9</accession>
<dbReference type="Gene3D" id="4.10.80.40">
    <property type="entry name" value="succinate dehydrogenase protein domain"/>
    <property type="match status" value="1"/>
</dbReference>
<dbReference type="InterPro" id="IPR030664">
    <property type="entry name" value="SdhA/FrdA/AprA"/>
</dbReference>